<organism evidence="12 13">
    <name type="scientific">Penicillium egyptiacum</name>
    <dbReference type="NCBI Taxonomy" id="1303716"/>
    <lineage>
        <taxon>Eukaryota</taxon>
        <taxon>Fungi</taxon>
        <taxon>Dikarya</taxon>
        <taxon>Ascomycota</taxon>
        <taxon>Pezizomycotina</taxon>
        <taxon>Eurotiomycetes</taxon>
        <taxon>Eurotiomycetidae</taxon>
        <taxon>Eurotiales</taxon>
        <taxon>Aspergillaceae</taxon>
        <taxon>Penicillium</taxon>
    </lineage>
</organism>
<dbReference type="OrthoDB" id="2418081at2759"/>
<keyword evidence="6" id="KW-0276">Fatty acid metabolism</keyword>
<protein>
    <recommendedName>
        <fullName evidence="3">Acyl-protein thioesterase 1</fullName>
        <ecNumber evidence="2">3.1.2.22</ecNumber>
    </recommendedName>
    <alternativeName>
        <fullName evidence="8">Palmitoyl-protein hydrolase</fullName>
    </alternativeName>
</protein>
<sequence length="173" mass="19362">MRFKKMPINQWFDNYSIEDPGERTDLQVEGLCETAEFIRGLISEEVRILGAGSHQKIILWGLSQGCAAAVFTLLSGWLDASETSTIGAFVGMSGWLIFEQQLREILRCGGIPVSTRDDQEAQSDSTSGSDPYNGETAKQIPTAMKSQTQVQTSSRNLIWMMIHSKKQPFVWRL</sequence>
<comment type="caution">
    <text evidence="12">The sequence shown here is derived from an EMBL/GenBank/DDBJ whole genome shotgun (WGS) entry which is preliminary data.</text>
</comment>
<dbReference type="GO" id="GO:0052689">
    <property type="term" value="F:carboxylic ester hydrolase activity"/>
    <property type="evidence" value="ECO:0007669"/>
    <property type="project" value="UniProtKB-KW"/>
</dbReference>
<keyword evidence="5" id="KW-0378">Hydrolase</keyword>
<evidence type="ECO:0000256" key="10">
    <source>
        <dbReference type="SAM" id="MobiDB-lite"/>
    </source>
</evidence>
<comment type="similarity">
    <text evidence="1">Belongs to the AB hydrolase superfamily. AB hydrolase 2 family.</text>
</comment>
<feature type="domain" description="Phospholipase/carboxylesterase/thioesterase" evidence="11">
    <location>
        <begin position="6"/>
        <end position="104"/>
    </location>
</feature>
<dbReference type="EMBL" id="CAJVRC010000888">
    <property type="protein sequence ID" value="CAG8906594.1"/>
    <property type="molecule type" value="Genomic_DNA"/>
</dbReference>
<gene>
    <name evidence="12" type="ORF">PEGY_LOCUS8575</name>
</gene>
<evidence type="ECO:0000256" key="2">
    <source>
        <dbReference type="ARBA" id="ARBA00012423"/>
    </source>
</evidence>
<dbReference type="EC" id="3.1.2.22" evidence="2"/>
<evidence type="ECO:0000256" key="6">
    <source>
        <dbReference type="ARBA" id="ARBA00022832"/>
    </source>
</evidence>
<evidence type="ECO:0000313" key="12">
    <source>
        <dbReference type="EMBL" id="CAG8906594.1"/>
    </source>
</evidence>
<reference evidence="12" key="1">
    <citation type="submission" date="2021-07" db="EMBL/GenBank/DDBJ databases">
        <authorList>
            <person name="Branca A.L. A."/>
        </authorList>
    </citation>
    <scope>NUCLEOTIDE SEQUENCE</scope>
</reference>
<comment type="function">
    <text evidence="7">Hydrolyzes fatty acids from S-acylated cysteine residues in proteins with a strong preference for palmitoylated G-alpha proteins over other acyl substrates. Mediates the deacylation of G-alpha proteins such as GPA1 in vivo, but has weak or no activity toward palmitoylated Ras proteins. Has weak lysophospholipase activity in vitro; however such activity may not exist in vivo.</text>
</comment>
<dbReference type="GO" id="GO:0008474">
    <property type="term" value="F:palmitoyl-(protein) hydrolase activity"/>
    <property type="evidence" value="ECO:0007669"/>
    <property type="project" value="UniProtKB-EC"/>
</dbReference>
<feature type="region of interest" description="Disordered" evidence="10">
    <location>
        <begin position="114"/>
        <end position="146"/>
    </location>
</feature>
<dbReference type="SUPFAM" id="SSF53474">
    <property type="entry name" value="alpha/beta-Hydrolases"/>
    <property type="match status" value="1"/>
</dbReference>
<evidence type="ECO:0000256" key="5">
    <source>
        <dbReference type="ARBA" id="ARBA00022801"/>
    </source>
</evidence>
<evidence type="ECO:0000259" key="11">
    <source>
        <dbReference type="Pfam" id="PF02230"/>
    </source>
</evidence>
<evidence type="ECO:0000256" key="9">
    <source>
        <dbReference type="ARBA" id="ARBA00047337"/>
    </source>
</evidence>
<evidence type="ECO:0000256" key="7">
    <source>
        <dbReference type="ARBA" id="ARBA00029392"/>
    </source>
</evidence>
<dbReference type="PANTHER" id="PTHR10655">
    <property type="entry name" value="LYSOPHOSPHOLIPASE-RELATED"/>
    <property type="match status" value="1"/>
</dbReference>
<keyword evidence="4" id="KW-0719">Serine esterase</keyword>
<evidence type="ECO:0000256" key="3">
    <source>
        <dbReference type="ARBA" id="ARBA00014923"/>
    </source>
</evidence>
<keyword evidence="6" id="KW-0443">Lipid metabolism</keyword>
<dbReference type="InterPro" id="IPR029058">
    <property type="entry name" value="AB_hydrolase_fold"/>
</dbReference>
<dbReference type="AlphaFoldDB" id="A0A9W4P7B0"/>
<dbReference type="InterPro" id="IPR050565">
    <property type="entry name" value="LYPA1-2/EST-like"/>
</dbReference>
<dbReference type="Gene3D" id="3.40.50.1820">
    <property type="entry name" value="alpha/beta hydrolase"/>
    <property type="match status" value="1"/>
</dbReference>
<evidence type="ECO:0000256" key="8">
    <source>
        <dbReference type="ARBA" id="ARBA00031195"/>
    </source>
</evidence>
<evidence type="ECO:0000313" key="13">
    <source>
        <dbReference type="Proteomes" id="UP001154252"/>
    </source>
</evidence>
<accession>A0A9W4P7B0</accession>
<comment type="catalytic activity">
    <reaction evidence="9">
        <text>S-hexadecanoyl-L-cysteinyl-[protein] + H2O = L-cysteinyl-[protein] + hexadecanoate + H(+)</text>
        <dbReference type="Rhea" id="RHEA:19233"/>
        <dbReference type="Rhea" id="RHEA-COMP:10131"/>
        <dbReference type="Rhea" id="RHEA-COMP:11032"/>
        <dbReference type="ChEBI" id="CHEBI:7896"/>
        <dbReference type="ChEBI" id="CHEBI:15377"/>
        <dbReference type="ChEBI" id="CHEBI:15378"/>
        <dbReference type="ChEBI" id="CHEBI:29950"/>
        <dbReference type="ChEBI" id="CHEBI:74151"/>
        <dbReference type="EC" id="3.1.2.22"/>
    </reaction>
</comment>
<dbReference type="Proteomes" id="UP001154252">
    <property type="component" value="Unassembled WGS sequence"/>
</dbReference>
<dbReference type="GO" id="GO:0005737">
    <property type="term" value="C:cytoplasm"/>
    <property type="evidence" value="ECO:0007669"/>
    <property type="project" value="TreeGrafter"/>
</dbReference>
<dbReference type="GO" id="GO:0072330">
    <property type="term" value="P:monocarboxylic acid biosynthetic process"/>
    <property type="evidence" value="ECO:0007669"/>
    <property type="project" value="UniProtKB-ARBA"/>
</dbReference>
<dbReference type="GO" id="GO:0017000">
    <property type="term" value="P:antibiotic biosynthetic process"/>
    <property type="evidence" value="ECO:0007669"/>
    <property type="project" value="UniProtKB-ARBA"/>
</dbReference>
<dbReference type="GO" id="GO:0006631">
    <property type="term" value="P:fatty acid metabolic process"/>
    <property type="evidence" value="ECO:0007669"/>
    <property type="project" value="UniProtKB-KW"/>
</dbReference>
<name>A0A9W4P7B0_9EURO</name>
<dbReference type="InterPro" id="IPR003140">
    <property type="entry name" value="PLipase/COase/thioEstase"/>
</dbReference>
<evidence type="ECO:0000256" key="4">
    <source>
        <dbReference type="ARBA" id="ARBA00022487"/>
    </source>
</evidence>
<evidence type="ECO:0000256" key="1">
    <source>
        <dbReference type="ARBA" id="ARBA00006499"/>
    </source>
</evidence>
<proteinExistence type="inferred from homology"/>
<dbReference type="PANTHER" id="PTHR10655:SF17">
    <property type="entry name" value="LYSOPHOSPHOLIPASE-LIKE PROTEIN 1"/>
    <property type="match status" value="1"/>
</dbReference>
<keyword evidence="13" id="KW-1185">Reference proteome</keyword>
<dbReference type="Pfam" id="PF02230">
    <property type="entry name" value="Abhydrolase_2"/>
    <property type="match status" value="1"/>
</dbReference>